<keyword evidence="2" id="KW-1185">Reference proteome</keyword>
<evidence type="ECO:0008006" key="3">
    <source>
        <dbReference type="Google" id="ProtNLM"/>
    </source>
</evidence>
<name>A0A2S7W8F5_9FLAO</name>
<protein>
    <recommendedName>
        <fullName evidence="3">Serine protease</fullName>
    </recommendedName>
</protein>
<dbReference type="Proteomes" id="UP000237608">
    <property type="component" value="Unassembled WGS sequence"/>
</dbReference>
<accession>A0A2S7W8F5</accession>
<comment type="caution">
    <text evidence="1">The sequence shown here is derived from an EMBL/GenBank/DDBJ whole genome shotgun (WGS) entry which is preliminary data.</text>
</comment>
<reference evidence="1 2" key="1">
    <citation type="submission" date="2016-12" db="EMBL/GenBank/DDBJ databases">
        <title>Trade-off between light-utilization and light-protection in marine flavobacteria.</title>
        <authorList>
            <person name="Kumagai Y."/>
            <person name="Yoshizawa S."/>
            <person name="Kogure K."/>
            <person name="Iwasaki W."/>
        </authorList>
    </citation>
    <scope>NUCLEOTIDE SEQUENCE [LARGE SCALE GENOMIC DNA]</scope>
    <source>
        <strain evidence="1 2">KCTC 22729</strain>
    </source>
</reference>
<gene>
    <name evidence="1" type="ORF">BTO13_00855</name>
</gene>
<proteinExistence type="predicted"/>
<dbReference type="InterPro" id="IPR009003">
    <property type="entry name" value="Peptidase_S1_PA"/>
</dbReference>
<dbReference type="AlphaFoldDB" id="A0A2S7W8F5"/>
<sequence>MELSKYSYLLAYIDSSENIFGNATGFLIKNNNLAYLCSNVHVLFGISVDDLTVYKDLIGYGNYKISLRYRDKSGTYHLFDTEIDKKRNFYKEFLFPKMLDLFIYPLPELPKNGEFNYINEDFEIESSEENKKIVALGYPFLDWLNEKNILKRICRTKSGSTIGNLTENGRRINTSLYVESGMSGCPIFSLSENNGQTIYKFIGIGDGFDPKTNHSFITRFYGSEPNRKIFTE</sequence>
<dbReference type="OrthoDB" id="6383434at2"/>
<organism evidence="1 2">
    <name type="scientific">Polaribacter gangjinensis</name>
    <dbReference type="NCBI Taxonomy" id="574710"/>
    <lineage>
        <taxon>Bacteria</taxon>
        <taxon>Pseudomonadati</taxon>
        <taxon>Bacteroidota</taxon>
        <taxon>Flavobacteriia</taxon>
        <taxon>Flavobacteriales</taxon>
        <taxon>Flavobacteriaceae</taxon>
    </lineage>
</organism>
<dbReference type="SUPFAM" id="SSF50494">
    <property type="entry name" value="Trypsin-like serine proteases"/>
    <property type="match status" value="1"/>
</dbReference>
<dbReference type="RefSeq" id="WP_105045066.1">
    <property type="nucleotide sequence ID" value="NZ_CP150662.1"/>
</dbReference>
<dbReference type="EMBL" id="MSCL01000001">
    <property type="protein sequence ID" value="PQJ73915.1"/>
    <property type="molecule type" value="Genomic_DNA"/>
</dbReference>
<evidence type="ECO:0000313" key="2">
    <source>
        <dbReference type="Proteomes" id="UP000237608"/>
    </source>
</evidence>
<evidence type="ECO:0000313" key="1">
    <source>
        <dbReference type="EMBL" id="PQJ73915.1"/>
    </source>
</evidence>